<evidence type="ECO:0000259" key="5">
    <source>
        <dbReference type="Pfam" id="PF12255"/>
    </source>
</evidence>
<feature type="domain" description="Insecticide toxin TcdB middle/N-terminal" evidence="6">
    <location>
        <begin position="635"/>
        <end position="803"/>
    </location>
</feature>
<reference evidence="7 8" key="1">
    <citation type="submission" date="2018-12" db="EMBL/GenBank/DDBJ databases">
        <authorList>
            <consortium name="Pathogen Informatics"/>
        </authorList>
    </citation>
    <scope>NUCLEOTIDE SEQUENCE [LARGE SCALE GENOMIC DNA]</scope>
    <source>
        <strain evidence="7 8">NCTC9428</strain>
    </source>
</reference>
<dbReference type="GO" id="GO:0005576">
    <property type="term" value="C:extracellular region"/>
    <property type="evidence" value="ECO:0007669"/>
    <property type="project" value="UniProtKB-SubCell"/>
</dbReference>
<protein>
    <submittedName>
        <fullName evidence="7">Toxin</fullName>
        <ecNumber evidence="7">2.4.2.31</ecNumber>
    </submittedName>
</protein>
<keyword evidence="2" id="KW-0964">Secreted</keyword>
<dbReference type="GO" id="GO:0005737">
    <property type="term" value="C:cytoplasm"/>
    <property type="evidence" value="ECO:0007669"/>
    <property type="project" value="InterPro"/>
</dbReference>
<dbReference type="EC" id="2.4.2.31" evidence="7"/>
<dbReference type="Pfam" id="PF12255">
    <property type="entry name" value="TcdB_toxin_midC"/>
    <property type="match status" value="1"/>
</dbReference>
<dbReference type="InterPro" id="IPR028994">
    <property type="entry name" value="Integrin_alpha_N"/>
</dbReference>
<keyword evidence="7" id="KW-0328">Glycosyltransferase</keyword>
<evidence type="ECO:0000259" key="6">
    <source>
        <dbReference type="Pfam" id="PF12256"/>
    </source>
</evidence>
<dbReference type="InterPro" id="IPR003284">
    <property type="entry name" value="Sal_SpvB"/>
</dbReference>
<dbReference type="InterPro" id="IPR022045">
    <property type="entry name" value="TcdB_toxin_mid/N"/>
</dbReference>
<dbReference type="GO" id="GO:0106274">
    <property type="term" value="F:NAD+-protein-arginine ADP-ribosyltransferase activity"/>
    <property type="evidence" value="ECO:0007669"/>
    <property type="project" value="UniProtKB-EC"/>
</dbReference>
<evidence type="ECO:0000256" key="1">
    <source>
        <dbReference type="ARBA" id="ARBA00004613"/>
    </source>
</evidence>
<dbReference type="Proteomes" id="UP000281909">
    <property type="component" value="Chromosome"/>
</dbReference>
<feature type="domain" description="Insecticide toxin TcdB middle/C-terminal" evidence="5">
    <location>
        <begin position="851"/>
        <end position="998"/>
    </location>
</feature>
<dbReference type="Pfam" id="PF12256">
    <property type="entry name" value="TcdB_toxin_midN"/>
    <property type="match status" value="1"/>
</dbReference>
<feature type="region of interest" description="Disordered" evidence="4">
    <location>
        <begin position="1473"/>
        <end position="1492"/>
    </location>
</feature>
<feature type="region of interest" description="Disordered" evidence="4">
    <location>
        <begin position="1363"/>
        <end position="1390"/>
    </location>
</feature>
<keyword evidence="7" id="KW-0808">Transferase</keyword>
<dbReference type="InterPro" id="IPR022044">
    <property type="entry name" value="TcdB_toxin_mid/C"/>
</dbReference>
<comment type="subcellular location">
    <subcellularLocation>
        <location evidence="1">Secreted</location>
    </subcellularLocation>
</comment>
<feature type="compositionally biased region" description="Polar residues" evidence="4">
    <location>
        <begin position="1483"/>
        <end position="1492"/>
    </location>
</feature>
<proteinExistence type="predicted"/>
<organism evidence="7 8">
    <name type="scientific">Pseudomonas fluorescens</name>
    <dbReference type="NCBI Taxonomy" id="294"/>
    <lineage>
        <taxon>Bacteria</taxon>
        <taxon>Pseudomonadati</taxon>
        <taxon>Pseudomonadota</taxon>
        <taxon>Gammaproteobacteria</taxon>
        <taxon>Pseudomonadales</taxon>
        <taxon>Pseudomonadaceae</taxon>
        <taxon>Pseudomonas</taxon>
    </lineage>
</organism>
<dbReference type="Pfam" id="PF03534">
    <property type="entry name" value="SpvB"/>
    <property type="match status" value="2"/>
</dbReference>
<evidence type="ECO:0000256" key="3">
    <source>
        <dbReference type="ARBA" id="ARBA00023026"/>
    </source>
</evidence>
<sequence length="1492" mass="167781">MTLQKPLSVNAPTLPKGGGAIQSIGKGLTELGAHGTARYEIALPISPGRGFAPVLALNYASNAGNSIFGIGWDISLPSVARRTGNGVPAYDQNDEIVGPGGDLWIPERDEKGHSISHPIDVYNDLRLETKYSVVRHFPRIETTFERIEHWSSERDKVGFWLVHGTDGSLHLYGKSPTSRRADPQQSDRVGEWLLEESVNAHGEHILYQYDLRHGQRYLRRIRYGNFEAQASLYAWTATGAADVQWHFELLFDYGAFSPSLTEKPDVEQQEWPQRSDPFASFAFGFESATKHLCRQILMFHHFPEEIGSTAVLVRRLLLEYRLSALGYHQLSAAHDQAFDDAGRIDSRPPVEFGYSEFKCPDASREWQPLKQMHGLNDGQHYQLLDLYGEGMPGILHCAGEDWYFREPRRVKGTTDGVAYDQWRSLPRLPASFSTDRRQMSLCDLTGNGRLDWLIVKPGLTGFLSLQADRDWSGFVPLDAFPTEFSNPQGQLADLMGGGLNDFALIGSRSVRLYANRKAQGFAAPQDIAHCEEGEGLPVISNSSAELVAFSDVLGSGQQHLLRIRHDVIECWPNLGRGRFGKAIVLGSLNLPAEIFDASRLRLADLDGSGAADLIYLKEDEVLIFMNRGGDSYAPPVSLPWPKGTRYDALCQVSVADLQGIGCSSLIFSVNQGQTRHWRYDFVAQKPYLLTSTNNNMGVAEHVVYRSSAQEWLDEKEQLVGEQQTPICHVPFAMHLVSQQSRVDEISGNQLTQSLSYRQGYYDGIEREFRGFGLLLQTNRERDAKADAPFLTTPCLLKKWFHTGQSLDLSLRGHDTSDKKALMPGKTRLTRHASADGDQPIETVAAGSEAELARALIGRLLRTELFALDPTLDKQILYSVEQNRYAVRVLKDATPAERHMRLLPLLCESVSYQYEGFVDDPQVQHAFNLRHDAFGNITHSVSVRFARRLTTTDTPPFSDADEQQWWRDAHDPAQQFYYLSETCVELIHLQDNQGWRLGLPYRQRTNALRLPRHPLEGGLQTTDITTEKLLKRVSTATWEDSRVLVSMTVQRYQHSKTGKVLDDGVAHIEALVDHLESAELDETSLKAFDVLAKDHWPGKPKLEASGYHRMRAFLPSSTKDSTVWSIKSGFQNYAGLPGFYRAKTLQTHKSIGLTEITYDAYQCLPTRFKSPDDCTTEVTYNYRTFQPQRITDPNGNIEEGLFDGFGHLLASSFYRKQNQTLIGFSPVDEYRRPASSDAESIIKNPQAAIQKMASALFYQSCAWMGRLSTAARADAAWFKRCVANQDLLPDGHIRASARSRLTTAQSRDADEQKLYEELLASPRVPVRVLALSADRFADDETPRQIRMSLTDFDGFGRTLRHKQMVEPAPASAIKEPKPTSEEGTTDEPPVTHRWRVSGRVEYNNNGLAVRTYRPFFADQLDTINDGPASTTDHYDEHRYDALGRLIEVRMANSKNEVWRHRTMRHPWYTVEEDPNDTLGEVSPTAMSTTGGVA</sequence>
<dbReference type="RefSeq" id="WP_126359901.1">
    <property type="nucleotide sequence ID" value="NZ_LR134318.1"/>
</dbReference>
<dbReference type="PRINTS" id="PR01341">
    <property type="entry name" value="SALSPVBPROT"/>
</dbReference>
<dbReference type="OrthoDB" id="6510336at2"/>
<gene>
    <name evidence="7" type="primary">spvB_1</name>
    <name evidence="7" type="ORF">NCTC9428_00719</name>
</gene>
<dbReference type="EMBL" id="LR134318">
    <property type="protein sequence ID" value="VEF08243.1"/>
    <property type="molecule type" value="Genomic_DNA"/>
</dbReference>
<evidence type="ECO:0000313" key="7">
    <source>
        <dbReference type="EMBL" id="VEF08243.1"/>
    </source>
</evidence>
<keyword evidence="3" id="KW-0843">Virulence</keyword>
<dbReference type="SUPFAM" id="SSF69318">
    <property type="entry name" value="Integrin alpha N-terminal domain"/>
    <property type="match status" value="1"/>
</dbReference>
<evidence type="ECO:0000313" key="8">
    <source>
        <dbReference type="Proteomes" id="UP000281909"/>
    </source>
</evidence>
<accession>A0A3S4R1W5</accession>
<name>A0A3S4R1W5_PSEFL</name>
<evidence type="ECO:0000256" key="2">
    <source>
        <dbReference type="ARBA" id="ARBA00022525"/>
    </source>
</evidence>
<evidence type="ECO:0000256" key="4">
    <source>
        <dbReference type="SAM" id="MobiDB-lite"/>
    </source>
</evidence>